<dbReference type="PATRIC" id="fig|44252.3.peg.6221"/>
<dbReference type="STRING" id="44252.DJ90_2909"/>
<dbReference type="GeneID" id="77008603"/>
<keyword evidence="2" id="KW-1185">Reference proteome</keyword>
<gene>
    <name evidence="1" type="ORF">DJ90_2909</name>
</gene>
<proteinExistence type="predicted"/>
<name>A0A090Y4I3_PAEMA</name>
<dbReference type="AlphaFoldDB" id="A0A090Y4I3"/>
<dbReference type="HOGENOM" id="CLU_164044_0_0_9"/>
<dbReference type="EMBL" id="JMQA01000053">
    <property type="protein sequence ID" value="KFM93071.1"/>
    <property type="molecule type" value="Genomic_DNA"/>
</dbReference>
<dbReference type="RefSeq" id="WP_036624598.1">
    <property type="nucleotide sequence ID" value="NZ_JAKOBR010000034.1"/>
</dbReference>
<protein>
    <submittedName>
        <fullName evidence="1">Uncharacterized protein</fullName>
    </submittedName>
</protein>
<dbReference type="Proteomes" id="UP000029278">
    <property type="component" value="Unassembled WGS sequence"/>
</dbReference>
<evidence type="ECO:0000313" key="1">
    <source>
        <dbReference type="EMBL" id="KFM93071.1"/>
    </source>
</evidence>
<evidence type="ECO:0000313" key="2">
    <source>
        <dbReference type="Proteomes" id="UP000029278"/>
    </source>
</evidence>
<dbReference type="OrthoDB" id="6903468at2"/>
<sequence>MSRVDAERLLTDLKHGLLITQQTFEGLDVDDYLDERDDSGFAEAWMQAFHKFKHVRGEAEEEVLRSCREKAYKQTMAHTSEPELAGYVSDDFGLIAAYLLQDKVQDSFVEQLFESYKQGNLPSS</sequence>
<organism evidence="1 2">
    <name type="scientific">Paenibacillus macerans</name>
    <name type="common">Bacillus macerans</name>
    <dbReference type="NCBI Taxonomy" id="44252"/>
    <lineage>
        <taxon>Bacteria</taxon>
        <taxon>Bacillati</taxon>
        <taxon>Bacillota</taxon>
        <taxon>Bacilli</taxon>
        <taxon>Bacillales</taxon>
        <taxon>Paenibacillaceae</taxon>
        <taxon>Paenibacillus</taxon>
    </lineage>
</organism>
<reference evidence="1 2" key="1">
    <citation type="submission" date="2014-04" db="EMBL/GenBank/DDBJ databases">
        <authorList>
            <person name="Bishop-Lilly K.A."/>
            <person name="Broomall S.M."/>
            <person name="Chain P.S."/>
            <person name="Chertkov O."/>
            <person name="Coyne S.R."/>
            <person name="Daligault H.E."/>
            <person name="Davenport K.W."/>
            <person name="Erkkila T."/>
            <person name="Frey K.G."/>
            <person name="Gibbons H.S."/>
            <person name="Gu W."/>
            <person name="Jaissle J."/>
            <person name="Johnson S.L."/>
            <person name="Koroleva G.I."/>
            <person name="Ladner J.T."/>
            <person name="Lo C.-C."/>
            <person name="Minogue T.D."/>
            <person name="Munk C."/>
            <person name="Palacios G.F."/>
            <person name="Redden C.L."/>
            <person name="Rosenzweig C.N."/>
            <person name="Scholz M.B."/>
            <person name="Teshima H."/>
            <person name="Xu Y."/>
        </authorList>
    </citation>
    <scope>NUCLEOTIDE SEQUENCE [LARGE SCALE GENOMIC DNA]</scope>
    <source>
        <strain evidence="1 2">8244</strain>
    </source>
</reference>
<comment type="caution">
    <text evidence="1">The sequence shown here is derived from an EMBL/GenBank/DDBJ whole genome shotgun (WGS) entry which is preliminary data.</text>
</comment>
<accession>A0A090Y4I3</accession>